<evidence type="ECO:0000313" key="2">
    <source>
        <dbReference type="Proteomes" id="UP000239532"/>
    </source>
</evidence>
<protein>
    <submittedName>
        <fullName evidence="1">Uncharacterized protein</fullName>
    </submittedName>
</protein>
<name>A0A2S9WRP9_9FLAO</name>
<gene>
    <name evidence="1" type="ORF">BST86_03175</name>
</gene>
<evidence type="ECO:0000313" key="1">
    <source>
        <dbReference type="EMBL" id="PRP66160.1"/>
    </source>
</evidence>
<reference evidence="1 2" key="1">
    <citation type="submission" date="2016-11" db="EMBL/GenBank/DDBJ databases">
        <title>Trade-off between light-utilization and light-protection in marine flavobacteria.</title>
        <authorList>
            <person name="Kumagai Y."/>
        </authorList>
    </citation>
    <scope>NUCLEOTIDE SEQUENCE [LARGE SCALE GENOMIC DNA]</scope>
    <source>
        <strain evidence="1 2">JCM 17109</strain>
    </source>
</reference>
<organism evidence="1 2">
    <name type="scientific">Nonlabens agnitus</name>
    <dbReference type="NCBI Taxonomy" id="870484"/>
    <lineage>
        <taxon>Bacteria</taxon>
        <taxon>Pseudomonadati</taxon>
        <taxon>Bacteroidota</taxon>
        <taxon>Flavobacteriia</taxon>
        <taxon>Flavobacteriales</taxon>
        <taxon>Flavobacteriaceae</taxon>
        <taxon>Nonlabens</taxon>
    </lineage>
</organism>
<proteinExistence type="predicted"/>
<dbReference type="EMBL" id="MQUC01000003">
    <property type="protein sequence ID" value="PRP66160.1"/>
    <property type="molecule type" value="Genomic_DNA"/>
</dbReference>
<sequence>MSSRIFIKCEDAHVLSTRDQYKDLNPKERFRLNLHKSHCPGCRKFHKINDKFSSKMKSLKWVKLSDEQKKSIKERLKEHISN</sequence>
<keyword evidence="2" id="KW-1185">Reference proteome</keyword>
<accession>A0A2S9WRP9</accession>
<dbReference type="SUPFAM" id="SSF52833">
    <property type="entry name" value="Thioredoxin-like"/>
    <property type="match status" value="1"/>
</dbReference>
<dbReference type="AlphaFoldDB" id="A0A2S9WRP9"/>
<dbReference type="InterPro" id="IPR036249">
    <property type="entry name" value="Thioredoxin-like_sf"/>
</dbReference>
<dbReference type="Proteomes" id="UP000239532">
    <property type="component" value="Unassembled WGS sequence"/>
</dbReference>
<comment type="caution">
    <text evidence="1">The sequence shown here is derived from an EMBL/GenBank/DDBJ whole genome shotgun (WGS) entry which is preliminary data.</text>
</comment>